<protein>
    <recommendedName>
        <fullName evidence="5">Pentapeptide MXKDX repeat protein</fullName>
    </recommendedName>
</protein>
<organism evidence="3 4">
    <name type="scientific">Zemynaea arenosa</name>
    <dbReference type="NCBI Taxonomy" id="2561931"/>
    <lineage>
        <taxon>Bacteria</taxon>
        <taxon>Pseudomonadati</taxon>
        <taxon>Pseudomonadota</taxon>
        <taxon>Betaproteobacteria</taxon>
        <taxon>Burkholderiales</taxon>
        <taxon>Oxalobacteraceae</taxon>
        <taxon>Telluria group</taxon>
        <taxon>Zemynaea</taxon>
    </lineage>
</organism>
<evidence type="ECO:0000256" key="2">
    <source>
        <dbReference type="SAM" id="SignalP"/>
    </source>
</evidence>
<feature type="compositionally biased region" description="Basic and acidic residues" evidence="1">
    <location>
        <begin position="83"/>
        <end position="114"/>
    </location>
</feature>
<feature type="region of interest" description="Disordered" evidence="1">
    <location>
        <begin position="24"/>
        <end position="63"/>
    </location>
</feature>
<gene>
    <name evidence="3" type="ORF">E4L96_19760</name>
</gene>
<feature type="region of interest" description="Disordered" evidence="1">
    <location>
        <begin position="78"/>
        <end position="114"/>
    </location>
</feature>
<name>A0A4Y9S081_9BURK</name>
<evidence type="ECO:0008006" key="5">
    <source>
        <dbReference type="Google" id="ProtNLM"/>
    </source>
</evidence>
<dbReference type="OrthoDB" id="7032527at2"/>
<sequence>MKTTIRFMVATAVVAVLASGGVVAQEAQHDHQHDTAAAAGQPKQESTPPQAGADNRTKPANGSMMDMTAMCEMHRKMMGTKSSTERDRMAKKEMKGMSAEQRRQRMKMMDENCK</sequence>
<dbReference type="EMBL" id="SPVF01000252">
    <property type="protein sequence ID" value="TFW13339.1"/>
    <property type="molecule type" value="Genomic_DNA"/>
</dbReference>
<keyword evidence="2" id="KW-0732">Signal</keyword>
<reference evidence="3 4" key="1">
    <citation type="submission" date="2019-03" db="EMBL/GenBank/DDBJ databases">
        <title>Draft Genome Sequence of Massilia arenosa sp. nov., a Novel Massilia Species Isolated from a Sandy-loam Maize Soil.</title>
        <authorList>
            <person name="Raths R."/>
            <person name="Peta V."/>
            <person name="Bucking H."/>
        </authorList>
    </citation>
    <scope>NUCLEOTIDE SEQUENCE [LARGE SCALE GENOMIC DNA]</scope>
    <source>
        <strain evidence="3 4">MC02</strain>
    </source>
</reference>
<evidence type="ECO:0000256" key="1">
    <source>
        <dbReference type="SAM" id="MobiDB-lite"/>
    </source>
</evidence>
<dbReference type="RefSeq" id="WP_135208932.1">
    <property type="nucleotide sequence ID" value="NZ_SPVF01000252.1"/>
</dbReference>
<keyword evidence="4" id="KW-1185">Reference proteome</keyword>
<feature type="chain" id="PRO_5021265961" description="Pentapeptide MXKDX repeat protein" evidence="2">
    <location>
        <begin position="25"/>
        <end position="114"/>
    </location>
</feature>
<comment type="caution">
    <text evidence="3">The sequence shown here is derived from an EMBL/GenBank/DDBJ whole genome shotgun (WGS) entry which is preliminary data.</text>
</comment>
<evidence type="ECO:0000313" key="3">
    <source>
        <dbReference type="EMBL" id="TFW13339.1"/>
    </source>
</evidence>
<dbReference type="Proteomes" id="UP000298438">
    <property type="component" value="Unassembled WGS sequence"/>
</dbReference>
<feature type="signal peptide" evidence="2">
    <location>
        <begin position="1"/>
        <end position="24"/>
    </location>
</feature>
<evidence type="ECO:0000313" key="4">
    <source>
        <dbReference type="Proteomes" id="UP000298438"/>
    </source>
</evidence>
<accession>A0A4Y9S081</accession>
<dbReference type="AlphaFoldDB" id="A0A4Y9S081"/>
<proteinExistence type="predicted"/>